<reference evidence="9" key="1">
    <citation type="submission" date="2022-07" db="EMBL/GenBank/DDBJ databases">
        <authorList>
            <person name="Criscuolo A."/>
        </authorList>
    </citation>
    <scope>NUCLEOTIDE SEQUENCE</scope>
    <source>
        <strain evidence="9">CIP111854</strain>
    </source>
</reference>
<accession>A0A9W4QUA2</accession>
<dbReference type="Proteomes" id="UP001152467">
    <property type="component" value="Unassembled WGS sequence"/>
</dbReference>
<dbReference type="InterPro" id="IPR036942">
    <property type="entry name" value="Beta-barrel_TonB_sf"/>
</dbReference>
<dbReference type="SUPFAM" id="SSF56935">
    <property type="entry name" value="Porins"/>
    <property type="match status" value="1"/>
</dbReference>
<organism evidence="9 10">
    <name type="scientific">Pseudoalteromonas holothuriae</name>
    <dbReference type="NCBI Taxonomy" id="2963714"/>
    <lineage>
        <taxon>Bacteria</taxon>
        <taxon>Pseudomonadati</taxon>
        <taxon>Pseudomonadota</taxon>
        <taxon>Gammaproteobacteria</taxon>
        <taxon>Alteromonadales</taxon>
        <taxon>Pseudoalteromonadaceae</taxon>
        <taxon>Pseudoalteromonas</taxon>
    </lineage>
</organism>
<evidence type="ECO:0000313" key="10">
    <source>
        <dbReference type="Proteomes" id="UP001152467"/>
    </source>
</evidence>
<comment type="caution">
    <text evidence="9">The sequence shown here is derived from an EMBL/GenBank/DDBJ whole genome shotgun (WGS) entry which is preliminary data.</text>
</comment>
<keyword evidence="4" id="KW-0812">Transmembrane</keyword>
<dbReference type="InterPro" id="IPR039426">
    <property type="entry name" value="TonB-dep_rcpt-like"/>
</dbReference>
<dbReference type="EMBL" id="CAMAPC010000003">
    <property type="protein sequence ID" value="CAH9053414.1"/>
    <property type="molecule type" value="Genomic_DNA"/>
</dbReference>
<dbReference type="GO" id="GO:0044718">
    <property type="term" value="P:siderophore transmembrane transport"/>
    <property type="evidence" value="ECO:0007669"/>
    <property type="project" value="TreeGrafter"/>
</dbReference>
<dbReference type="GO" id="GO:0015344">
    <property type="term" value="F:siderophore uptake transmembrane transporter activity"/>
    <property type="evidence" value="ECO:0007669"/>
    <property type="project" value="TreeGrafter"/>
</dbReference>
<dbReference type="Pfam" id="PF07715">
    <property type="entry name" value="Plug"/>
    <property type="match status" value="1"/>
</dbReference>
<evidence type="ECO:0000256" key="2">
    <source>
        <dbReference type="ARBA" id="ARBA00022448"/>
    </source>
</evidence>
<feature type="domain" description="TonB-dependent receptor plug" evidence="8">
    <location>
        <begin position="64"/>
        <end position="141"/>
    </location>
</feature>
<keyword evidence="2" id="KW-0813">Transport</keyword>
<evidence type="ECO:0000256" key="4">
    <source>
        <dbReference type="ARBA" id="ARBA00022692"/>
    </source>
</evidence>
<evidence type="ECO:0000256" key="7">
    <source>
        <dbReference type="ARBA" id="ARBA00023237"/>
    </source>
</evidence>
<name>A0A9W4QUA2_9GAMM</name>
<dbReference type="Gene3D" id="2.170.130.10">
    <property type="entry name" value="TonB-dependent receptor, plug domain"/>
    <property type="match status" value="1"/>
</dbReference>
<dbReference type="GO" id="GO:0009279">
    <property type="term" value="C:cell outer membrane"/>
    <property type="evidence" value="ECO:0007669"/>
    <property type="project" value="UniProtKB-SubCell"/>
</dbReference>
<evidence type="ECO:0000256" key="3">
    <source>
        <dbReference type="ARBA" id="ARBA00022452"/>
    </source>
</evidence>
<sequence>MTFSKHILAMIIGTVGTPVWAQSNALEKEIESITVVASKPDGIKISSGKLLFLPGTGNDPLKGLEALPGVVLATPSTGGPVAQPAIRGSSVSDNLYLTDGLEMGYVFHNDGLSIYNPLLIESFELKTGAWSSQYADANGGVILTQLRDPDGDTPSQVLDLSFFRSGFLYEQAISNNAAFYVSFRESLVHTYVDNFIEDEDFSFAVPPRNRDYQAKLIWDVNDNNIIRATASGAKDYIEIAFDEGGRDIGKNPDLASGERFETYFHSQALSWQNFTGDFETTTSLNILTQNKQEREGDIFRWDADITKLIAQTDVTYRGESSVIKFGAKLQDTEVDYVSSGRLLACNLEFEICPPSYFSDLFETSGKLSFNKYQAYIQASADLSQRWNYQVGISFIGSDRNDQNYLEPRVRVGYQVNMAHKVNFSMGVHHTLIDDYQFIIEGYGNPNLQASGSKHYALNLESQLDAGYSVKTELFYKELDNLIVANPNAQKRMPNQITMGYSTFEDVAKGQSYGVELLVNKQLADDWFGWASIAYSKTERDNTLTKQKFNSEFDLPWVANLVVDYKWNDNWQLGAKWRFQSGRRYTQVQSATPYIEQGNEPLFYIPHYGEFNAQQWDNYHRLDIRADYKTQLFGLESNVYFEVLNVYGSKAVQELEYDKMYTTFEKDYQFPDMPLPSVGVSISF</sequence>
<dbReference type="AlphaFoldDB" id="A0A9W4QUA2"/>
<keyword evidence="6" id="KW-0472">Membrane</keyword>
<dbReference type="PANTHER" id="PTHR30069">
    <property type="entry name" value="TONB-DEPENDENT OUTER MEMBRANE RECEPTOR"/>
    <property type="match status" value="1"/>
</dbReference>
<keyword evidence="3" id="KW-1134">Transmembrane beta strand</keyword>
<dbReference type="PANTHER" id="PTHR30069:SF29">
    <property type="entry name" value="HEMOGLOBIN AND HEMOGLOBIN-HAPTOGLOBIN-BINDING PROTEIN 1-RELATED"/>
    <property type="match status" value="1"/>
</dbReference>
<evidence type="ECO:0000256" key="1">
    <source>
        <dbReference type="ARBA" id="ARBA00004571"/>
    </source>
</evidence>
<evidence type="ECO:0000259" key="8">
    <source>
        <dbReference type="Pfam" id="PF07715"/>
    </source>
</evidence>
<gene>
    <name evidence="9" type="ORF">PSECIP111854_01166</name>
</gene>
<evidence type="ECO:0000313" key="9">
    <source>
        <dbReference type="EMBL" id="CAH9053414.1"/>
    </source>
</evidence>
<evidence type="ECO:0000256" key="5">
    <source>
        <dbReference type="ARBA" id="ARBA00022729"/>
    </source>
</evidence>
<comment type="subcellular location">
    <subcellularLocation>
        <location evidence="1">Cell outer membrane</location>
        <topology evidence="1">Multi-pass membrane protein</topology>
    </subcellularLocation>
</comment>
<dbReference type="Gene3D" id="2.40.170.20">
    <property type="entry name" value="TonB-dependent receptor, beta-barrel domain"/>
    <property type="match status" value="1"/>
</dbReference>
<dbReference type="InterPro" id="IPR037066">
    <property type="entry name" value="Plug_dom_sf"/>
</dbReference>
<keyword evidence="7" id="KW-0998">Cell outer membrane</keyword>
<dbReference type="InterPro" id="IPR012910">
    <property type="entry name" value="Plug_dom"/>
</dbReference>
<dbReference type="RefSeq" id="WP_261625989.1">
    <property type="nucleotide sequence ID" value="NZ_CAMAPC010000003.1"/>
</dbReference>
<protein>
    <recommendedName>
        <fullName evidence="8">TonB-dependent receptor plug domain-containing protein</fullName>
    </recommendedName>
</protein>
<evidence type="ECO:0000256" key="6">
    <source>
        <dbReference type="ARBA" id="ARBA00023136"/>
    </source>
</evidence>
<keyword evidence="5" id="KW-0732">Signal</keyword>
<keyword evidence="10" id="KW-1185">Reference proteome</keyword>
<proteinExistence type="predicted"/>